<evidence type="ECO:0000313" key="2">
    <source>
        <dbReference type="EMBL" id="PKI67465.1"/>
    </source>
</evidence>
<protein>
    <submittedName>
        <fullName evidence="2">Uncharacterized protein</fullName>
    </submittedName>
</protein>
<proteinExistence type="predicted"/>
<keyword evidence="3" id="KW-1185">Reference proteome</keyword>
<reference evidence="2 3" key="1">
    <citation type="submission" date="2017-11" db="EMBL/GenBank/DDBJ databases">
        <title>De-novo sequencing of pomegranate (Punica granatum L.) genome.</title>
        <authorList>
            <person name="Akparov Z."/>
            <person name="Amiraslanov A."/>
            <person name="Hajiyeva S."/>
            <person name="Abbasov M."/>
            <person name="Kaur K."/>
            <person name="Hamwieh A."/>
            <person name="Solovyev V."/>
            <person name="Salamov A."/>
            <person name="Braich B."/>
            <person name="Kosarev P."/>
            <person name="Mahmoud A."/>
            <person name="Hajiyev E."/>
            <person name="Babayeva S."/>
            <person name="Izzatullayeva V."/>
            <person name="Mammadov A."/>
            <person name="Mammadov A."/>
            <person name="Sharifova S."/>
            <person name="Ojaghi J."/>
            <person name="Eynullazada K."/>
            <person name="Bayramov B."/>
            <person name="Abdulazimova A."/>
            <person name="Shahmuradov I."/>
        </authorList>
    </citation>
    <scope>NUCLEOTIDE SEQUENCE [LARGE SCALE GENOMIC DNA]</scope>
    <source>
        <strain evidence="3">cv. AG2017</strain>
        <tissue evidence="2">Leaf</tissue>
    </source>
</reference>
<sequence>MQMNLCLHRLPVSTQGPKYFDYPIPRVVAGVDQSPGSSRVMWKPRGNQKNDRSARKWSKEDYCISTQAA</sequence>
<evidence type="ECO:0000313" key="3">
    <source>
        <dbReference type="Proteomes" id="UP000233551"/>
    </source>
</evidence>
<organism evidence="2 3">
    <name type="scientific">Punica granatum</name>
    <name type="common">Pomegranate</name>
    <dbReference type="NCBI Taxonomy" id="22663"/>
    <lineage>
        <taxon>Eukaryota</taxon>
        <taxon>Viridiplantae</taxon>
        <taxon>Streptophyta</taxon>
        <taxon>Embryophyta</taxon>
        <taxon>Tracheophyta</taxon>
        <taxon>Spermatophyta</taxon>
        <taxon>Magnoliopsida</taxon>
        <taxon>eudicotyledons</taxon>
        <taxon>Gunneridae</taxon>
        <taxon>Pentapetalae</taxon>
        <taxon>rosids</taxon>
        <taxon>malvids</taxon>
        <taxon>Myrtales</taxon>
        <taxon>Lythraceae</taxon>
        <taxon>Punica</taxon>
    </lineage>
</organism>
<gene>
    <name evidence="2" type="ORF">CRG98_012049</name>
</gene>
<feature type="compositionally biased region" description="Basic and acidic residues" evidence="1">
    <location>
        <begin position="48"/>
        <end position="57"/>
    </location>
</feature>
<name>A0A2I0KG31_PUNGR</name>
<dbReference type="AlphaFoldDB" id="A0A2I0KG31"/>
<dbReference type="EMBL" id="PGOL01000597">
    <property type="protein sequence ID" value="PKI67465.1"/>
    <property type="molecule type" value="Genomic_DNA"/>
</dbReference>
<accession>A0A2I0KG31</accession>
<feature type="region of interest" description="Disordered" evidence="1">
    <location>
        <begin position="34"/>
        <end position="57"/>
    </location>
</feature>
<comment type="caution">
    <text evidence="2">The sequence shown here is derived from an EMBL/GenBank/DDBJ whole genome shotgun (WGS) entry which is preliminary data.</text>
</comment>
<evidence type="ECO:0000256" key="1">
    <source>
        <dbReference type="SAM" id="MobiDB-lite"/>
    </source>
</evidence>
<dbReference type="Proteomes" id="UP000233551">
    <property type="component" value="Unassembled WGS sequence"/>
</dbReference>